<evidence type="ECO:0000313" key="2">
    <source>
        <dbReference type="EMBL" id="KAK5109996.1"/>
    </source>
</evidence>
<feature type="compositionally biased region" description="Low complexity" evidence="1">
    <location>
        <begin position="274"/>
        <end position="285"/>
    </location>
</feature>
<feature type="compositionally biased region" description="Polar residues" evidence="1">
    <location>
        <begin position="286"/>
        <end position="306"/>
    </location>
</feature>
<dbReference type="AlphaFoldDB" id="A0AAN7YMX4"/>
<feature type="compositionally biased region" description="Polar residues" evidence="1">
    <location>
        <begin position="80"/>
        <end position="90"/>
    </location>
</feature>
<feature type="region of interest" description="Disordered" evidence="1">
    <location>
        <begin position="223"/>
        <end position="364"/>
    </location>
</feature>
<proteinExistence type="predicted"/>
<feature type="region of interest" description="Disordered" evidence="1">
    <location>
        <begin position="49"/>
        <end position="149"/>
    </location>
</feature>
<dbReference type="EMBL" id="JAVRRL010000055">
    <property type="protein sequence ID" value="KAK5109996.1"/>
    <property type="molecule type" value="Genomic_DNA"/>
</dbReference>
<comment type="caution">
    <text evidence="2">The sequence shown here is derived from an EMBL/GenBank/DDBJ whole genome shotgun (WGS) entry which is preliminary data.</text>
</comment>
<accession>A0AAN7YMX4</accession>
<evidence type="ECO:0000313" key="3">
    <source>
        <dbReference type="Proteomes" id="UP001310890"/>
    </source>
</evidence>
<protein>
    <submittedName>
        <fullName evidence="2">Uncharacterized protein</fullName>
    </submittedName>
</protein>
<evidence type="ECO:0000256" key="1">
    <source>
        <dbReference type="SAM" id="MobiDB-lite"/>
    </source>
</evidence>
<sequence>MASRSRSVSIKAFELPASTYMYTCKIEADAKVSQHEDVGNMDSLRRAFRSMFKRKKRDETPVQSPIQSPSQPNPLANRDTPVSRSSSHQIPPSHPLAKQRDGANGQIPPSPLAMQLDYGSNHLQANHTSAAQQDGGRRSPLQEGQDQDKVISGTTTALGSLANGEVVKESVYPPAPTSLKPEPGPVITNNLRDGIAPVPPPKDDNGTARALVPAPLRTAAAMQAGGSALDLPTSKAMTERTSADAQPAEAPIGEGPTNAAASQPGQLGDASIATTPTNTVTSTHTIPSSAASPKDSSTVSSDTRTLPTFPAPPQHQQPPLNHETTDSAPAHPGQTTQALEQEREQIYGPESPTGKILVDPYSTDDKMLADEEPAGLAIKTLKVAPGMSATSGPLEDFPADFGYH</sequence>
<feature type="compositionally biased region" description="Polar residues" evidence="1">
    <location>
        <begin position="121"/>
        <end position="132"/>
    </location>
</feature>
<feature type="compositionally biased region" description="Low complexity" evidence="1">
    <location>
        <begin position="61"/>
        <end position="74"/>
    </location>
</feature>
<name>A0AAN7YMX4_9PEZI</name>
<gene>
    <name evidence="2" type="ORF">LTR62_006363</name>
</gene>
<dbReference type="Proteomes" id="UP001310890">
    <property type="component" value="Unassembled WGS sequence"/>
</dbReference>
<feature type="region of interest" description="Disordered" evidence="1">
    <location>
        <begin position="172"/>
        <end position="209"/>
    </location>
</feature>
<organism evidence="2 3">
    <name type="scientific">Meristemomyces frigidus</name>
    <dbReference type="NCBI Taxonomy" id="1508187"/>
    <lineage>
        <taxon>Eukaryota</taxon>
        <taxon>Fungi</taxon>
        <taxon>Dikarya</taxon>
        <taxon>Ascomycota</taxon>
        <taxon>Pezizomycotina</taxon>
        <taxon>Dothideomycetes</taxon>
        <taxon>Dothideomycetidae</taxon>
        <taxon>Mycosphaerellales</taxon>
        <taxon>Teratosphaeriaceae</taxon>
        <taxon>Meristemomyces</taxon>
    </lineage>
</organism>
<reference evidence="2" key="1">
    <citation type="submission" date="2023-08" db="EMBL/GenBank/DDBJ databases">
        <title>Black Yeasts Isolated from many extreme environments.</title>
        <authorList>
            <person name="Coleine C."/>
            <person name="Stajich J.E."/>
            <person name="Selbmann L."/>
        </authorList>
    </citation>
    <scope>NUCLEOTIDE SEQUENCE</scope>
    <source>
        <strain evidence="2">CCFEE 5401</strain>
    </source>
</reference>